<dbReference type="SUPFAM" id="SSF110997">
    <property type="entry name" value="Sporulation related repeat"/>
    <property type="match status" value="1"/>
</dbReference>
<dbReference type="RefSeq" id="WP_226541996.1">
    <property type="nucleotide sequence ID" value="NZ_CP129013.1"/>
</dbReference>
<gene>
    <name evidence="3" type="ORF">LC087_11180</name>
</gene>
<evidence type="ECO:0000313" key="4">
    <source>
        <dbReference type="Proteomes" id="UP001197974"/>
    </source>
</evidence>
<dbReference type="Pfam" id="PF05036">
    <property type="entry name" value="SPOR"/>
    <property type="match status" value="1"/>
</dbReference>
<dbReference type="Proteomes" id="UP001197974">
    <property type="component" value="Chromosome"/>
</dbReference>
<organism evidence="3 4">
    <name type="scientific">Bacillus carboniphilus</name>
    <dbReference type="NCBI Taxonomy" id="86663"/>
    <lineage>
        <taxon>Bacteria</taxon>
        <taxon>Bacillati</taxon>
        <taxon>Bacillota</taxon>
        <taxon>Bacilli</taxon>
        <taxon>Bacillales</taxon>
        <taxon>Bacillaceae</taxon>
        <taxon>Bacillus</taxon>
    </lineage>
</organism>
<feature type="domain" description="SPOR" evidence="2">
    <location>
        <begin position="186"/>
        <end position="224"/>
    </location>
</feature>
<dbReference type="PANTHER" id="PTHR30404:SF0">
    <property type="entry name" value="N-ACETYLMURAMOYL-L-ALANINE AMIDASE AMIC"/>
    <property type="match status" value="1"/>
</dbReference>
<proteinExistence type="predicted"/>
<keyword evidence="4" id="KW-1185">Reference proteome</keyword>
<accession>A0ABY9JSR5</accession>
<keyword evidence="1" id="KW-0378">Hydrolase</keyword>
<name>A0ABY9JSR5_9BACI</name>
<dbReference type="SMART" id="SM00646">
    <property type="entry name" value="Ami_3"/>
    <property type="match status" value="1"/>
</dbReference>
<reference evidence="3 4" key="1">
    <citation type="submission" date="2023-06" db="EMBL/GenBank/DDBJ databases">
        <title>Five Gram-positive bacteria isolated from mangrove sediments in Shenzhen, Guangdong, China.</title>
        <authorList>
            <person name="Yu S."/>
            <person name="Zheng W."/>
            <person name="Huang Y."/>
        </authorList>
    </citation>
    <scope>NUCLEOTIDE SEQUENCE [LARGE SCALE GENOMIC DNA]</scope>
    <source>
        <strain evidence="3 4">SaN35-3</strain>
    </source>
</reference>
<dbReference type="InterPro" id="IPR002508">
    <property type="entry name" value="MurNAc-LAA_cat"/>
</dbReference>
<dbReference type="PANTHER" id="PTHR30404">
    <property type="entry name" value="N-ACETYLMURAMOYL-L-ALANINE AMIDASE"/>
    <property type="match status" value="1"/>
</dbReference>
<dbReference type="InterPro" id="IPR050695">
    <property type="entry name" value="N-acetylmuramoyl_amidase_3"/>
</dbReference>
<dbReference type="Gene3D" id="3.40.630.40">
    <property type="entry name" value="Zn-dependent exopeptidases"/>
    <property type="match status" value="1"/>
</dbReference>
<dbReference type="Pfam" id="PF01520">
    <property type="entry name" value="Amidase_3"/>
    <property type="match status" value="1"/>
</dbReference>
<dbReference type="CDD" id="cd02696">
    <property type="entry name" value="MurNAc-LAA"/>
    <property type="match status" value="1"/>
</dbReference>
<protein>
    <submittedName>
        <fullName evidence="3">N-acetylmuramoyl-L-alanine amidase</fullName>
    </submittedName>
</protein>
<evidence type="ECO:0000259" key="2">
    <source>
        <dbReference type="PROSITE" id="PS51724"/>
    </source>
</evidence>
<evidence type="ECO:0000256" key="1">
    <source>
        <dbReference type="ARBA" id="ARBA00022801"/>
    </source>
</evidence>
<dbReference type="SUPFAM" id="SSF53187">
    <property type="entry name" value="Zn-dependent exopeptidases"/>
    <property type="match status" value="1"/>
</dbReference>
<dbReference type="EMBL" id="CP129013">
    <property type="protein sequence ID" value="WLR41460.1"/>
    <property type="molecule type" value="Genomic_DNA"/>
</dbReference>
<dbReference type="InterPro" id="IPR007730">
    <property type="entry name" value="SPOR-like_dom"/>
</dbReference>
<dbReference type="PROSITE" id="PS51724">
    <property type="entry name" value="SPOR"/>
    <property type="match status" value="1"/>
</dbReference>
<sequence>MKICLDAGHGYETRGKRTPDGFKEYQFNRAVIHEMKKQLNYFDVSCYEAHSDQRDIPLKERTNKANKLNVDLYLSIHANAHGNGQEWTSANGIETFVYKSKPKKAFQLALQIQKHLVQETGRKDRGVKLANFHVLRETKMTAILCECGFMTNRQEATLLRKGSYQKTCATAIVKALVAFYHLKPVHNQKSLYKVQIGAFQSRSNAEKLMKRLTEDGYEAFIVKD</sequence>
<dbReference type="InterPro" id="IPR036680">
    <property type="entry name" value="SPOR-like_sf"/>
</dbReference>
<evidence type="ECO:0000313" key="3">
    <source>
        <dbReference type="EMBL" id="WLR41460.1"/>
    </source>
</evidence>